<accession>A0A010RTU9</accession>
<keyword evidence="1" id="KW-1133">Transmembrane helix</keyword>
<evidence type="ECO:0000256" key="1">
    <source>
        <dbReference type="SAM" id="Phobius"/>
    </source>
</evidence>
<name>A0A010RTU9_PSEFL</name>
<organism evidence="2 3">
    <name type="scientific">Pseudomonas fluorescens HK44</name>
    <dbReference type="NCBI Taxonomy" id="1042209"/>
    <lineage>
        <taxon>Bacteria</taxon>
        <taxon>Pseudomonadati</taxon>
        <taxon>Pseudomonadota</taxon>
        <taxon>Gammaproteobacteria</taxon>
        <taxon>Pseudomonadales</taxon>
        <taxon>Pseudomonadaceae</taxon>
        <taxon>Pseudomonas</taxon>
    </lineage>
</organism>
<dbReference type="Proteomes" id="UP000022611">
    <property type="component" value="Unassembled WGS sequence"/>
</dbReference>
<reference evidence="2 3" key="1">
    <citation type="journal article" date="2011" name="J. Bacteriol.">
        <title>Draft genome sequence of the polycyclic aromatic hydrocarbon-degrading, genetically engineered bioluminescent bioreporter Pseudomonas fluorescens HK44.</title>
        <authorList>
            <person name="Chauhan A."/>
            <person name="Layton A.C."/>
            <person name="Williams D.E."/>
            <person name="Smartt A.E."/>
            <person name="Ripp S."/>
            <person name="Karpinets T.V."/>
            <person name="Brown S.D."/>
            <person name="Sayler G.S."/>
        </authorList>
    </citation>
    <scope>NUCLEOTIDE SEQUENCE [LARGE SCALE GENOMIC DNA]</scope>
    <source>
        <strain evidence="2 3">HK44</strain>
    </source>
</reference>
<proteinExistence type="predicted"/>
<evidence type="ECO:0000313" key="3">
    <source>
        <dbReference type="Proteomes" id="UP000022611"/>
    </source>
</evidence>
<dbReference type="AlphaFoldDB" id="A0A010RTU9"/>
<comment type="caution">
    <text evidence="2">The sequence shown here is derived from an EMBL/GenBank/DDBJ whole genome shotgun (WGS) entry which is preliminary data.</text>
</comment>
<dbReference type="EMBL" id="AFOY02000005">
    <property type="protein sequence ID" value="EXF95731.1"/>
    <property type="molecule type" value="Genomic_DNA"/>
</dbReference>
<keyword evidence="1" id="KW-0472">Membrane</keyword>
<keyword evidence="1" id="KW-0812">Transmembrane</keyword>
<sequence length="79" mass="8209">MSATLIVGQSETVGKNLVPKAAQLIDPRTRANDVQFTDGGKGVNRSGFQALQKASALCGSAGILYVSIFVAGLLVGHFF</sequence>
<gene>
    <name evidence="2" type="ORF">HK44_023650</name>
</gene>
<evidence type="ECO:0000313" key="2">
    <source>
        <dbReference type="EMBL" id="EXF95731.1"/>
    </source>
</evidence>
<protein>
    <submittedName>
        <fullName evidence="2">Uncharacterized protein</fullName>
    </submittedName>
</protein>
<dbReference type="HOGENOM" id="CLU_2603289_0_0_6"/>
<feature type="transmembrane region" description="Helical" evidence="1">
    <location>
        <begin position="54"/>
        <end position="78"/>
    </location>
</feature>